<dbReference type="PANTHER" id="PTHR33885:SF3">
    <property type="entry name" value="PHAGE SHOCK PROTEIN C"/>
    <property type="match status" value="1"/>
</dbReference>
<reference evidence="9" key="1">
    <citation type="submission" date="2016-10" db="EMBL/GenBank/DDBJ databases">
        <authorList>
            <person name="Varghese N."/>
            <person name="Submissions S."/>
        </authorList>
    </citation>
    <scope>NUCLEOTIDE SEQUENCE [LARGE SCALE GENOMIC DNA]</scope>
    <source>
        <strain evidence="9">SP</strain>
    </source>
</reference>
<evidence type="ECO:0000313" key="8">
    <source>
        <dbReference type="EMBL" id="SDZ34364.1"/>
    </source>
</evidence>
<keyword evidence="9" id="KW-1185">Reference proteome</keyword>
<evidence type="ECO:0000313" key="9">
    <source>
        <dbReference type="Proteomes" id="UP000198935"/>
    </source>
</evidence>
<dbReference type="Proteomes" id="UP000198935">
    <property type="component" value="Unassembled WGS sequence"/>
</dbReference>
<dbReference type="Pfam" id="PF04024">
    <property type="entry name" value="PspC"/>
    <property type="match status" value="1"/>
</dbReference>
<name>A0A1H3S8Z1_9BACI</name>
<evidence type="ECO:0000256" key="1">
    <source>
        <dbReference type="ARBA" id="ARBA00004162"/>
    </source>
</evidence>
<dbReference type="PANTHER" id="PTHR33885">
    <property type="entry name" value="PHAGE SHOCK PROTEIN C"/>
    <property type="match status" value="1"/>
</dbReference>
<dbReference type="InterPro" id="IPR052027">
    <property type="entry name" value="PspC"/>
</dbReference>
<keyword evidence="3 6" id="KW-0812">Transmembrane</keyword>
<dbReference type="EMBL" id="FNPI01000010">
    <property type="protein sequence ID" value="SDZ34364.1"/>
    <property type="molecule type" value="Genomic_DNA"/>
</dbReference>
<evidence type="ECO:0000256" key="5">
    <source>
        <dbReference type="ARBA" id="ARBA00023136"/>
    </source>
</evidence>
<comment type="subcellular location">
    <subcellularLocation>
        <location evidence="1">Cell membrane</location>
        <topology evidence="1">Single-pass membrane protein</topology>
    </subcellularLocation>
</comment>
<protein>
    <submittedName>
        <fullName evidence="8">Phage shock protein PspC (Stress-responsive transcriptional regulator)</fullName>
    </submittedName>
</protein>
<evidence type="ECO:0000259" key="7">
    <source>
        <dbReference type="Pfam" id="PF04024"/>
    </source>
</evidence>
<organism evidence="8 9">
    <name type="scientific">Evansella caseinilytica</name>
    <dbReference type="NCBI Taxonomy" id="1503961"/>
    <lineage>
        <taxon>Bacteria</taxon>
        <taxon>Bacillati</taxon>
        <taxon>Bacillota</taxon>
        <taxon>Bacilli</taxon>
        <taxon>Bacillales</taxon>
        <taxon>Bacillaceae</taxon>
        <taxon>Evansella</taxon>
    </lineage>
</organism>
<dbReference type="InterPro" id="IPR007168">
    <property type="entry name" value="Phageshock_PspC_N"/>
</dbReference>
<keyword evidence="4 6" id="KW-1133">Transmembrane helix</keyword>
<proteinExistence type="predicted"/>
<evidence type="ECO:0000256" key="3">
    <source>
        <dbReference type="ARBA" id="ARBA00022692"/>
    </source>
</evidence>
<feature type="transmembrane region" description="Helical" evidence="6">
    <location>
        <begin position="33"/>
        <end position="57"/>
    </location>
</feature>
<dbReference type="STRING" id="1503961.SAMN05421736_11077"/>
<accession>A0A1H3S8Z1</accession>
<evidence type="ECO:0000256" key="6">
    <source>
        <dbReference type="SAM" id="Phobius"/>
    </source>
</evidence>
<dbReference type="GO" id="GO:0005886">
    <property type="term" value="C:plasma membrane"/>
    <property type="evidence" value="ECO:0007669"/>
    <property type="project" value="UniProtKB-SubCell"/>
</dbReference>
<dbReference type="AlphaFoldDB" id="A0A1H3S8Z1"/>
<gene>
    <name evidence="8" type="ORF">SAMN05421736_11077</name>
</gene>
<sequence length="64" mass="6963">MNRLYRSVNDRKVAGVCGGLGAYFNIDPTVVRLLTVVLLFISMGTAVVAYIVATVIIPNETDVY</sequence>
<evidence type="ECO:0000256" key="4">
    <source>
        <dbReference type="ARBA" id="ARBA00022989"/>
    </source>
</evidence>
<keyword evidence="5 6" id="KW-0472">Membrane</keyword>
<feature type="domain" description="Phage shock protein PspC N-terminal" evidence="7">
    <location>
        <begin position="3"/>
        <end position="60"/>
    </location>
</feature>
<evidence type="ECO:0000256" key="2">
    <source>
        <dbReference type="ARBA" id="ARBA00022475"/>
    </source>
</evidence>
<keyword evidence="2" id="KW-1003">Cell membrane</keyword>